<dbReference type="OrthoDB" id="9787579at2"/>
<dbReference type="STRING" id="888061.AXF15_07240"/>
<evidence type="ECO:0000256" key="3">
    <source>
        <dbReference type="ARBA" id="ARBA00022630"/>
    </source>
</evidence>
<evidence type="ECO:0000256" key="6">
    <source>
        <dbReference type="HAMAP-Rule" id="MF_00479"/>
    </source>
</evidence>
<dbReference type="PANTHER" id="PTHR36118:SF1">
    <property type="entry name" value="ION-TRANSLOCATING OXIDOREDUCTASE COMPLEX SUBUNIT G"/>
    <property type="match status" value="1"/>
</dbReference>
<comment type="subunit">
    <text evidence="6">The complex is composed of six subunits: RnfA, RnfB, RnfC, RnfD, RnfE and RnfG.</text>
</comment>
<comment type="function">
    <text evidence="6">Part of a membrane-bound complex that couples electron transfer with translocation of ions across the membrane.</text>
</comment>
<keyword evidence="6" id="KW-0812">Transmembrane</keyword>
<dbReference type="EMBL" id="CP014230">
    <property type="protein sequence ID" value="AMD92916.1"/>
    <property type="molecule type" value="Genomic_DNA"/>
</dbReference>
<name>A0A120KN36_9BACT</name>
<protein>
    <recommendedName>
        <fullName evidence="6">Ion-translocating oxidoreductase complex subunit G</fullName>
        <ecNumber evidence="6">7.-.-.-</ecNumber>
    </recommendedName>
    <alternativeName>
        <fullName evidence="6">Rnf electron transport complex subunit G</fullName>
    </alternativeName>
</protein>
<comment type="subcellular location">
    <subcellularLocation>
        <location evidence="6">Cell membrane</location>
        <topology evidence="6">Single-pass membrane protein</topology>
    </subcellularLocation>
</comment>
<dbReference type="EC" id="7.-.-.-" evidence="6"/>
<dbReference type="PANTHER" id="PTHR36118">
    <property type="entry name" value="ION-TRANSLOCATING OXIDOREDUCTASE COMPLEX SUBUNIT G"/>
    <property type="match status" value="1"/>
</dbReference>
<evidence type="ECO:0000313" key="8">
    <source>
        <dbReference type="EMBL" id="AMD92916.1"/>
    </source>
</evidence>
<dbReference type="GO" id="GO:0005886">
    <property type="term" value="C:plasma membrane"/>
    <property type="evidence" value="ECO:0007669"/>
    <property type="project" value="UniProtKB-SubCell"/>
</dbReference>
<keyword evidence="6" id="KW-0472">Membrane</keyword>
<dbReference type="HAMAP" id="MF_00479">
    <property type="entry name" value="RsxG_RnfG"/>
    <property type="match status" value="1"/>
</dbReference>
<reference evidence="9" key="1">
    <citation type="submission" date="2016-02" db="EMBL/GenBank/DDBJ databases">
        <authorList>
            <person name="Holder M.E."/>
            <person name="Ajami N.J."/>
            <person name="Petrosino J.F."/>
        </authorList>
    </citation>
    <scope>NUCLEOTIDE SEQUENCE [LARGE SCALE GENOMIC DNA]</scope>
    <source>
        <strain evidence="9">DSM 12838</strain>
    </source>
</reference>
<dbReference type="InterPro" id="IPR010209">
    <property type="entry name" value="Ion_transpt_RnfG/RsxG"/>
</dbReference>
<dbReference type="SMART" id="SM00900">
    <property type="entry name" value="FMN_bind"/>
    <property type="match status" value="1"/>
</dbReference>
<dbReference type="GO" id="GO:0009055">
    <property type="term" value="F:electron transfer activity"/>
    <property type="evidence" value="ECO:0007669"/>
    <property type="project" value="InterPro"/>
</dbReference>
<dbReference type="Pfam" id="PF04205">
    <property type="entry name" value="FMN_bind"/>
    <property type="match status" value="1"/>
</dbReference>
<feature type="domain" description="FMN-binding" evidence="7">
    <location>
        <begin position="95"/>
        <end position="181"/>
    </location>
</feature>
<evidence type="ECO:0000256" key="5">
    <source>
        <dbReference type="ARBA" id="ARBA00022982"/>
    </source>
</evidence>
<dbReference type="Proteomes" id="UP000063964">
    <property type="component" value="Chromosome"/>
</dbReference>
<keyword evidence="6" id="KW-1133">Transmembrane helix</keyword>
<evidence type="ECO:0000256" key="1">
    <source>
        <dbReference type="ARBA" id="ARBA00022448"/>
    </source>
</evidence>
<proteinExistence type="inferred from homology"/>
<keyword evidence="6" id="KW-1003">Cell membrane</keyword>
<dbReference type="GO" id="GO:0022900">
    <property type="term" value="P:electron transport chain"/>
    <property type="evidence" value="ECO:0007669"/>
    <property type="project" value="UniProtKB-UniRule"/>
</dbReference>
<comment type="similarity">
    <text evidence="6">Belongs to the RnfG family.</text>
</comment>
<keyword evidence="1 6" id="KW-0813">Transport</keyword>
<dbReference type="AlphaFoldDB" id="A0A120KN36"/>
<evidence type="ECO:0000259" key="7">
    <source>
        <dbReference type="SMART" id="SM00900"/>
    </source>
</evidence>
<accession>A0A120KN36</accession>
<sequence>MVEIIRMVVVLSAITGLSGFVLSGLKVVTEPIIEQQVLANVQGPALKHLFLHNTNDPIADRKTIILPGSETGVRVFPALRNGKLQAVAMEASGKGYGGDVNVLVGFDINADKLIGISVTTHKETPGLGSRIEANSFTKQFRGKTPDKARLKKDGGDVDAISGATFSSVAAADAVKQAAEWYAALKGTIKQTW</sequence>
<dbReference type="GO" id="GO:0010181">
    <property type="term" value="F:FMN binding"/>
    <property type="evidence" value="ECO:0007669"/>
    <property type="project" value="InterPro"/>
</dbReference>
<gene>
    <name evidence="6" type="primary">rnfG</name>
    <name evidence="8" type="ORF">AXF15_07240</name>
</gene>
<dbReference type="NCBIfam" id="TIGR01947">
    <property type="entry name" value="rnfG"/>
    <property type="match status" value="1"/>
</dbReference>
<keyword evidence="6" id="KW-1278">Translocase</keyword>
<organism evidence="8 9">
    <name type="scientific">Desulfomicrobium orale DSM 12838</name>
    <dbReference type="NCBI Taxonomy" id="888061"/>
    <lineage>
        <taxon>Bacteria</taxon>
        <taxon>Pseudomonadati</taxon>
        <taxon>Thermodesulfobacteriota</taxon>
        <taxon>Desulfovibrionia</taxon>
        <taxon>Desulfovibrionales</taxon>
        <taxon>Desulfomicrobiaceae</taxon>
        <taxon>Desulfomicrobium</taxon>
    </lineage>
</organism>
<evidence type="ECO:0000313" key="9">
    <source>
        <dbReference type="Proteomes" id="UP000063964"/>
    </source>
</evidence>
<comment type="cofactor">
    <cofactor evidence="6">
        <name>FMN</name>
        <dbReference type="ChEBI" id="CHEBI:58210"/>
    </cofactor>
</comment>
<dbReference type="InterPro" id="IPR007329">
    <property type="entry name" value="FMN-bd"/>
</dbReference>
<dbReference type="PIRSF" id="PIRSF006091">
    <property type="entry name" value="E_trnsport_RnfG"/>
    <property type="match status" value="1"/>
</dbReference>
<evidence type="ECO:0000256" key="4">
    <source>
        <dbReference type="ARBA" id="ARBA00022643"/>
    </source>
</evidence>
<keyword evidence="2 6" id="KW-0597">Phosphoprotein</keyword>
<keyword evidence="9" id="KW-1185">Reference proteome</keyword>
<keyword evidence="3 6" id="KW-0285">Flavoprotein</keyword>
<evidence type="ECO:0000256" key="2">
    <source>
        <dbReference type="ARBA" id="ARBA00022553"/>
    </source>
</evidence>
<dbReference type="Gene3D" id="3.90.1010.20">
    <property type="match status" value="1"/>
</dbReference>
<dbReference type="KEGG" id="doa:AXF15_07240"/>
<keyword evidence="5 6" id="KW-0249">Electron transport</keyword>
<feature type="modified residue" description="FMN phosphoryl threonine" evidence="6">
    <location>
        <position position="164"/>
    </location>
</feature>
<keyword evidence="4 6" id="KW-0288">FMN</keyword>
<dbReference type="NCBIfam" id="NF045876">
    <property type="entry name" value="RnfG_DVU2794"/>
    <property type="match status" value="1"/>
</dbReference>
<dbReference type="RefSeq" id="WP_066605335.1">
    <property type="nucleotide sequence ID" value="NZ_CP014230.1"/>
</dbReference>